<evidence type="ECO:0000259" key="11">
    <source>
        <dbReference type="PROSITE" id="PS51202"/>
    </source>
</evidence>
<evidence type="ECO:0000256" key="4">
    <source>
        <dbReference type="ARBA" id="ARBA00022475"/>
    </source>
</evidence>
<feature type="transmembrane region" description="Helical" evidence="10">
    <location>
        <begin position="301"/>
        <end position="323"/>
    </location>
</feature>
<dbReference type="EMBL" id="CP021355">
    <property type="protein sequence ID" value="AWK76692.1"/>
    <property type="molecule type" value="Genomic_DNA"/>
</dbReference>
<evidence type="ECO:0000256" key="3">
    <source>
        <dbReference type="ARBA" id="ARBA00022449"/>
    </source>
</evidence>
<dbReference type="GO" id="GO:0008324">
    <property type="term" value="F:monoatomic cation transmembrane transporter activity"/>
    <property type="evidence" value="ECO:0007669"/>
    <property type="project" value="InterPro"/>
</dbReference>
<comment type="subcellular location">
    <subcellularLocation>
        <location evidence="1">Cell membrane</location>
        <topology evidence="1">Multi-pass membrane protein</topology>
    </subcellularLocation>
</comment>
<name>A0A2S2C769_9NOCA</name>
<feature type="transmembrane region" description="Helical" evidence="10">
    <location>
        <begin position="6"/>
        <end position="26"/>
    </location>
</feature>
<feature type="transmembrane region" description="Helical" evidence="10">
    <location>
        <begin position="223"/>
        <end position="256"/>
    </location>
</feature>
<dbReference type="GO" id="GO:0005886">
    <property type="term" value="C:plasma membrane"/>
    <property type="evidence" value="ECO:0007669"/>
    <property type="project" value="UniProtKB-SubCell"/>
</dbReference>
<dbReference type="InterPro" id="IPR038770">
    <property type="entry name" value="Na+/solute_symporter_sf"/>
</dbReference>
<keyword evidence="13" id="KW-1185">Reference proteome</keyword>
<keyword evidence="3" id="KW-0050">Antiport</keyword>
<dbReference type="NCBIfam" id="NF003715">
    <property type="entry name" value="PRK05326.1-2"/>
    <property type="match status" value="1"/>
</dbReference>
<dbReference type="SUPFAM" id="SSF116726">
    <property type="entry name" value="TrkA C-terminal domain-like"/>
    <property type="match status" value="1"/>
</dbReference>
<dbReference type="PANTHER" id="PTHR32507">
    <property type="entry name" value="NA(+)/H(+) ANTIPORTER 1"/>
    <property type="match status" value="1"/>
</dbReference>
<evidence type="ECO:0000256" key="5">
    <source>
        <dbReference type="ARBA" id="ARBA00022692"/>
    </source>
</evidence>
<feature type="transmembrane region" description="Helical" evidence="10">
    <location>
        <begin position="268"/>
        <end position="289"/>
    </location>
</feature>
<evidence type="ECO:0000256" key="10">
    <source>
        <dbReference type="SAM" id="Phobius"/>
    </source>
</evidence>
<feature type="transmembrane region" description="Helical" evidence="10">
    <location>
        <begin position="184"/>
        <end position="211"/>
    </location>
</feature>
<evidence type="ECO:0000256" key="7">
    <source>
        <dbReference type="ARBA" id="ARBA00023065"/>
    </source>
</evidence>
<feature type="transmembrane region" description="Helical" evidence="10">
    <location>
        <begin position="84"/>
        <end position="112"/>
    </location>
</feature>
<gene>
    <name evidence="12" type="ORF">CBI38_33565</name>
</gene>
<feature type="transmembrane region" description="Helical" evidence="10">
    <location>
        <begin position="59"/>
        <end position="77"/>
    </location>
</feature>
<dbReference type="GO" id="GO:0015297">
    <property type="term" value="F:antiporter activity"/>
    <property type="evidence" value="ECO:0007669"/>
    <property type="project" value="UniProtKB-KW"/>
</dbReference>
<evidence type="ECO:0000256" key="8">
    <source>
        <dbReference type="ARBA" id="ARBA00023136"/>
    </source>
</evidence>
<feature type="transmembrane region" description="Helical" evidence="10">
    <location>
        <begin position="118"/>
        <end position="140"/>
    </location>
</feature>
<dbReference type="Pfam" id="PF02080">
    <property type="entry name" value="TrkA_C"/>
    <property type="match status" value="1"/>
</dbReference>
<protein>
    <submittedName>
        <fullName evidence="12">K+/H+ antiporter</fullName>
    </submittedName>
</protein>
<evidence type="ECO:0000256" key="2">
    <source>
        <dbReference type="ARBA" id="ARBA00022448"/>
    </source>
</evidence>
<keyword evidence="8 10" id="KW-0472">Membrane</keyword>
<feature type="transmembrane region" description="Helical" evidence="10">
    <location>
        <begin position="330"/>
        <end position="353"/>
    </location>
</feature>
<dbReference type="KEGG" id="roz:CBI38_33565"/>
<dbReference type="OrthoDB" id="9810759at2"/>
<feature type="transmembrane region" description="Helical" evidence="10">
    <location>
        <begin position="359"/>
        <end position="384"/>
    </location>
</feature>
<keyword evidence="4" id="KW-1003">Cell membrane</keyword>
<keyword evidence="12" id="KW-0614">Plasmid</keyword>
<dbReference type="PROSITE" id="PS51202">
    <property type="entry name" value="RCK_C"/>
    <property type="match status" value="1"/>
</dbReference>
<evidence type="ECO:0000313" key="13">
    <source>
        <dbReference type="Proteomes" id="UP000245711"/>
    </source>
</evidence>
<dbReference type="AlphaFoldDB" id="A0A2S2C769"/>
<keyword evidence="7" id="KW-0406">Ion transport</keyword>
<evidence type="ECO:0000313" key="12">
    <source>
        <dbReference type="EMBL" id="AWK76692.1"/>
    </source>
</evidence>
<reference evidence="12 13" key="1">
    <citation type="submission" date="2017-05" db="EMBL/GenBank/DDBJ databases">
        <title>Isolation of Rhodococcus sp. S2-17 biodegrading of BP-3.</title>
        <authorList>
            <person name="Lee Y."/>
            <person name="Kim K.H."/>
            <person name="Chun B.H."/>
            <person name="Jung H.S."/>
            <person name="Jeon C.O."/>
        </authorList>
    </citation>
    <scope>NUCLEOTIDE SEQUENCE [LARGE SCALE GENOMIC DNA]</scope>
    <source>
        <strain evidence="12 13">S2-17</strain>
        <plasmid evidence="13">prb98</plasmid>
    </source>
</reference>
<feature type="domain" description="RCK C-terminal" evidence="11">
    <location>
        <begin position="400"/>
        <end position="482"/>
    </location>
</feature>
<dbReference type="NCBIfam" id="NF003716">
    <property type="entry name" value="PRK05326.1-3"/>
    <property type="match status" value="1"/>
</dbReference>
<dbReference type="InterPro" id="IPR006037">
    <property type="entry name" value="RCK_C"/>
</dbReference>
<dbReference type="Gene3D" id="3.30.70.1450">
    <property type="entry name" value="Regulator of K+ conductance, C-terminal domain"/>
    <property type="match status" value="1"/>
</dbReference>
<dbReference type="GO" id="GO:0006813">
    <property type="term" value="P:potassium ion transport"/>
    <property type="evidence" value="ECO:0007669"/>
    <property type="project" value="InterPro"/>
</dbReference>
<keyword evidence="6 10" id="KW-1133">Transmembrane helix</keyword>
<evidence type="ECO:0000256" key="9">
    <source>
        <dbReference type="SAM" id="MobiDB-lite"/>
    </source>
</evidence>
<geneLocation type="plasmid" evidence="13">
    <name>prb98</name>
</geneLocation>
<dbReference type="InterPro" id="IPR036721">
    <property type="entry name" value="RCK_C_sf"/>
</dbReference>
<keyword evidence="2" id="KW-0813">Transport</keyword>
<evidence type="ECO:0000256" key="6">
    <source>
        <dbReference type="ARBA" id="ARBA00022989"/>
    </source>
</evidence>
<evidence type="ECO:0000256" key="1">
    <source>
        <dbReference type="ARBA" id="ARBA00004651"/>
    </source>
</evidence>
<feature type="region of interest" description="Disordered" evidence="9">
    <location>
        <begin position="474"/>
        <end position="498"/>
    </location>
</feature>
<accession>A0A2S2C769</accession>
<proteinExistence type="predicted"/>
<sequence>MQLPADWWILVVAALLVGGVLAGGFASRLRLPGLLLFLVLGMVIGDDGLRLVSLGDPRVAQIGGTIALLLILYEGGLTTKPKDLWAGAVPGSLLATVGVLLTAGVVGAGTYFLLDIDVLTAFLIGAVVASTDAAAVFAVLRRAPLPRRLASLLEVESGANDPLAIMLTIGLIETWRGAPGVADWAGFAVLQLGGGLAIGGLIGIAGSWTLMRVNLGPEGAYPVLALGIAGLSYGAAAAAGASGFLAVYVTGLIVGAQVPLHRRGIRTFHRGLSGTAEVGLFLLLGVLVFPSQLPAVIGPGLIVTIVLVLVARPIAVVLCLVWLRYRWQELTLISWAGLRGAVPIVLATFPFVAGYPDGLFIFNIIFFVVLVSAAVQGSSIRLVARWLGLRTNTTALDPVAENVPIGSINTEMIEVRVTDDLYIAGRQLKDLTPPHGLITSILRGNRILIPSPRTRIRSGDLVIIAAPHHSSASKRVTAWARGEQPPPTGHHPPRSPSG</sequence>
<dbReference type="Gene3D" id="1.20.1530.20">
    <property type="match status" value="1"/>
</dbReference>
<dbReference type="InterPro" id="IPR006153">
    <property type="entry name" value="Cation/H_exchanger_TM"/>
</dbReference>
<organism evidence="12 13">
    <name type="scientific">Rhodococcus oxybenzonivorans</name>
    <dbReference type="NCBI Taxonomy" id="1990687"/>
    <lineage>
        <taxon>Bacteria</taxon>
        <taxon>Bacillati</taxon>
        <taxon>Actinomycetota</taxon>
        <taxon>Actinomycetes</taxon>
        <taxon>Mycobacteriales</taxon>
        <taxon>Nocardiaceae</taxon>
        <taxon>Rhodococcus</taxon>
    </lineage>
</organism>
<dbReference type="Pfam" id="PF00999">
    <property type="entry name" value="Na_H_Exchanger"/>
    <property type="match status" value="1"/>
</dbReference>
<dbReference type="GO" id="GO:1902600">
    <property type="term" value="P:proton transmembrane transport"/>
    <property type="evidence" value="ECO:0007669"/>
    <property type="project" value="InterPro"/>
</dbReference>
<dbReference type="Proteomes" id="UP000245711">
    <property type="component" value="Plasmid pRB98"/>
</dbReference>
<dbReference type="PANTHER" id="PTHR32507:SF7">
    <property type="entry name" value="K(+)_H(+) ANTIPORTER NHAP2"/>
    <property type="match status" value="1"/>
</dbReference>
<keyword evidence="5 10" id="KW-0812">Transmembrane</keyword>